<dbReference type="GO" id="GO:0000150">
    <property type="term" value="F:DNA strand exchange activity"/>
    <property type="evidence" value="ECO:0007669"/>
    <property type="project" value="InterPro"/>
</dbReference>
<dbReference type="PROSITE" id="PS00397">
    <property type="entry name" value="RECOMBINASES_1"/>
    <property type="match status" value="1"/>
</dbReference>
<keyword evidence="2" id="KW-0238">DNA-binding</keyword>
<dbReference type="InterPro" id="IPR050639">
    <property type="entry name" value="SSR_resolvase"/>
</dbReference>
<gene>
    <name evidence="7" type="ORF">CKS_3898</name>
</gene>
<dbReference type="PANTHER" id="PTHR30461">
    <property type="entry name" value="DNA-INVERTASE FROM LAMBDOID PROPHAGE"/>
    <property type="match status" value="1"/>
</dbReference>
<dbReference type="InterPro" id="IPR006119">
    <property type="entry name" value="Resolv_N"/>
</dbReference>
<dbReference type="InterPro" id="IPR036162">
    <property type="entry name" value="Resolvase-like_N_sf"/>
</dbReference>
<dbReference type="EMBL" id="AHIE01000006">
    <property type="protein sequence ID" value="EHU01468.1"/>
    <property type="molecule type" value="Genomic_DNA"/>
</dbReference>
<dbReference type="PANTHER" id="PTHR30461:SF25">
    <property type="entry name" value="RESOLVASE-RELATED"/>
    <property type="match status" value="1"/>
</dbReference>
<dbReference type="FunFam" id="3.40.50.1390:FF:000010">
    <property type="entry name" value="Recombinase resolvase family"/>
    <property type="match status" value="1"/>
</dbReference>
<dbReference type="InterPro" id="IPR006118">
    <property type="entry name" value="Recombinase_CS"/>
</dbReference>
<evidence type="ECO:0000313" key="8">
    <source>
        <dbReference type="Proteomes" id="UP000005050"/>
    </source>
</evidence>
<dbReference type="SUPFAM" id="SSF53041">
    <property type="entry name" value="Resolvase-like"/>
    <property type="match status" value="1"/>
</dbReference>
<reference evidence="7 8" key="1">
    <citation type="journal article" date="2012" name="Mol. Microbiol.">
        <title>The genetic and structural basis of two distinct terminal side branch residues in stewartan and amylovoran exopolysaccharides and their potential role in host adaptation.</title>
        <authorList>
            <person name="Wang X."/>
            <person name="Yang F."/>
            <person name="von Bodman S.B."/>
        </authorList>
    </citation>
    <scope>NUCLEOTIDE SEQUENCE [LARGE SCALE GENOMIC DNA]</scope>
    <source>
        <strain evidence="7 8">DC283</strain>
    </source>
</reference>
<evidence type="ECO:0000256" key="3">
    <source>
        <dbReference type="ARBA" id="ARBA00023172"/>
    </source>
</evidence>
<name>H3RB22_PANSE</name>
<dbReference type="CDD" id="cd03767">
    <property type="entry name" value="SR_Res_par"/>
    <property type="match status" value="1"/>
</dbReference>
<dbReference type="Gene3D" id="3.40.50.1390">
    <property type="entry name" value="Resolvase, N-terminal catalytic domain"/>
    <property type="match status" value="1"/>
</dbReference>
<evidence type="ECO:0000256" key="4">
    <source>
        <dbReference type="PIRSR" id="PIRSR606118-50"/>
    </source>
</evidence>
<dbReference type="PATRIC" id="fig|660596.6.peg.1160"/>
<dbReference type="SMART" id="SM00857">
    <property type="entry name" value="Resolvase"/>
    <property type="match status" value="1"/>
</dbReference>
<evidence type="ECO:0000256" key="1">
    <source>
        <dbReference type="ARBA" id="ARBA00022908"/>
    </source>
</evidence>
<dbReference type="Pfam" id="PF00239">
    <property type="entry name" value="Resolvase"/>
    <property type="match status" value="1"/>
</dbReference>
<evidence type="ECO:0000313" key="7">
    <source>
        <dbReference type="EMBL" id="EHU01468.1"/>
    </source>
</evidence>
<dbReference type="GO" id="GO:0003677">
    <property type="term" value="F:DNA binding"/>
    <property type="evidence" value="ECO:0007669"/>
    <property type="project" value="UniProtKB-KW"/>
</dbReference>
<keyword evidence="3" id="KW-0233">DNA recombination</keyword>
<feature type="domain" description="Resolvase/invertase-type recombinase catalytic" evidence="6">
    <location>
        <begin position="21"/>
        <end position="175"/>
    </location>
</feature>
<organism evidence="7 8">
    <name type="scientific">Pantoea stewartii subsp. stewartii DC283</name>
    <dbReference type="NCBI Taxonomy" id="660596"/>
    <lineage>
        <taxon>Bacteria</taxon>
        <taxon>Pseudomonadati</taxon>
        <taxon>Pseudomonadota</taxon>
        <taxon>Gammaproteobacteria</taxon>
        <taxon>Enterobacterales</taxon>
        <taxon>Erwiniaceae</taxon>
        <taxon>Pantoea</taxon>
    </lineage>
</organism>
<evidence type="ECO:0000256" key="2">
    <source>
        <dbReference type="ARBA" id="ARBA00023125"/>
    </source>
</evidence>
<dbReference type="AlphaFoldDB" id="H3RB22"/>
<protein>
    <submittedName>
        <fullName evidence="7">Resolvase</fullName>
    </submittedName>
</protein>
<accession>H3RB22</accession>
<evidence type="ECO:0000256" key="5">
    <source>
        <dbReference type="PROSITE-ProRule" id="PRU10137"/>
    </source>
</evidence>
<evidence type="ECO:0000259" key="6">
    <source>
        <dbReference type="PROSITE" id="PS51736"/>
    </source>
</evidence>
<dbReference type="Proteomes" id="UP000005050">
    <property type="component" value="Unassembled WGS sequence"/>
</dbReference>
<dbReference type="GO" id="GO:0015074">
    <property type="term" value="P:DNA integration"/>
    <property type="evidence" value="ECO:0007669"/>
    <property type="project" value="UniProtKB-KW"/>
</dbReference>
<dbReference type="PROSITE" id="PS51736">
    <property type="entry name" value="RECOMBINASES_3"/>
    <property type="match status" value="1"/>
</dbReference>
<comment type="caution">
    <text evidence="7">The sequence shown here is derived from an EMBL/GenBank/DDBJ whole genome shotgun (WGS) entry which is preliminary data.</text>
</comment>
<keyword evidence="1" id="KW-0229">DNA integration</keyword>
<dbReference type="PROSITE" id="PS00398">
    <property type="entry name" value="RECOMBINASES_2"/>
    <property type="match status" value="1"/>
</dbReference>
<feature type="active site" description="O-(5'-phospho-DNA)-serine intermediate" evidence="4 5">
    <location>
        <position position="29"/>
    </location>
</feature>
<proteinExistence type="predicted"/>
<sequence length="341" mass="39041">MTPTLTRPVSPKDSNSTMSMFVRAYLRASTSEQDAQRARDMLDRFAHEHNVIICNYYAENESGARLERPELFRLLNDSRPGDVLLIEDVDRLSRLKGDEWEKLKAIIRQRGVWVVAVNVPTTWQHLSPRANEFDSRMFAAINDMLLDMLAAIARRDYEQRRERQQQGITKAKAAGKYRGRQVNKPRYDAINRLLLSGSSWTQVQKTIGCSRSTISSAIKYAASKTEAKTPEETHVASPAPHSMTLFVSIENGSKFTRGKKKTRELIDWFIEAEFEGQILGGNEYRIPLTAEMDEQLKEQVEYLFSEINMIADDRNCIVIDCLLTNDQTHQGWDECDGGWQT</sequence>